<organism evidence="2 3">
    <name type="scientific">Saguinus oedipus</name>
    <name type="common">Cotton-top tamarin</name>
    <name type="synonym">Oedipomidas oedipus</name>
    <dbReference type="NCBI Taxonomy" id="9490"/>
    <lineage>
        <taxon>Eukaryota</taxon>
        <taxon>Metazoa</taxon>
        <taxon>Chordata</taxon>
        <taxon>Craniata</taxon>
        <taxon>Vertebrata</taxon>
        <taxon>Euteleostomi</taxon>
        <taxon>Mammalia</taxon>
        <taxon>Eutheria</taxon>
        <taxon>Euarchontoglires</taxon>
        <taxon>Primates</taxon>
        <taxon>Haplorrhini</taxon>
        <taxon>Platyrrhini</taxon>
        <taxon>Cebidae</taxon>
        <taxon>Callitrichinae</taxon>
        <taxon>Saguinus</taxon>
    </lineage>
</organism>
<sequence length="167" mass="18141">MDGSGRRIIANTRLFWPNGLTINYAGHRMYWVNAKHHVIERANLDGSHRKAVISQGKALPSLFFISCPPTPIPAPRSLGRGWAMAEHTQTEGFLDFPQVSLIPSPSWCLKTACTGKTGTPRASIGPTSLQGRTRKAFATNSTSLWTSTPCTPSANLQVKTCPPGEPE</sequence>
<dbReference type="Gene3D" id="2.120.10.30">
    <property type="entry name" value="TolB, C-terminal domain"/>
    <property type="match status" value="1"/>
</dbReference>
<dbReference type="EMBL" id="JASSZA010000043">
    <property type="protein sequence ID" value="KAK2082150.1"/>
    <property type="molecule type" value="Genomic_DNA"/>
</dbReference>
<protein>
    <submittedName>
        <fullName evidence="2">Uncharacterized protein</fullName>
    </submittedName>
</protein>
<reference evidence="2 3" key="1">
    <citation type="submission" date="2023-05" db="EMBL/GenBank/DDBJ databases">
        <title>B98-5 Cell Line De Novo Hybrid Assembly: An Optical Mapping Approach.</title>
        <authorList>
            <person name="Kananen K."/>
            <person name="Auerbach J.A."/>
            <person name="Kautto E."/>
            <person name="Blachly J.S."/>
        </authorList>
    </citation>
    <scope>NUCLEOTIDE SEQUENCE [LARGE SCALE GENOMIC DNA]</scope>
    <source>
        <strain evidence="2">B95-8</strain>
        <tissue evidence="2">Cell line</tissue>
    </source>
</reference>
<keyword evidence="3" id="KW-1185">Reference proteome</keyword>
<feature type="repeat" description="LDL-receptor class B" evidence="1">
    <location>
        <begin position="27"/>
        <end position="69"/>
    </location>
</feature>
<dbReference type="SMART" id="SM00135">
    <property type="entry name" value="LY"/>
    <property type="match status" value="1"/>
</dbReference>
<dbReference type="Proteomes" id="UP001266305">
    <property type="component" value="Unassembled WGS sequence"/>
</dbReference>
<dbReference type="InterPro" id="IPR011042">
    <property type="entry name" value="6-blade_b-propeller_TolB-like"/>
</dbReference>
<dbReference type="PROSITE" id="PS51120">
    <property type="entry name" value="LDLRB"/>
    <property type="match status" value="1"/>
</dbReference>
<evidence type="ECO:0000313" key="2">
    <source>
        <dbReference type="EMBL" id="KAK2082150.1"/>
    </source>
</evidence>
<dbReference type="SUPFAM" id="SSF63825">
    <property type="entry name" value="YWTD domain"/>
    <property type="match status" value="1"/>
</dbReference>
<proteinExistence type="predicted"/>
<comment type="caution">
    <text evidence="2">The sequence shown here is derived from an EMBL/GenBank/DDBJ whole genome shotgun (WGS) entry which is preliminary data.</text>
</comment>
<evidence type="ECO:0000256" key="1">
    <source>
        <dbReference type="PROSITE-ProRule" id="PRU00461"/>
    </source>
</evidence>
<name>A0ABQ9TC66_SAGOE</name>
<dbReference type="InterPro" id="IPR050778">
    <property type="entry name" value="Cueball_EGF_LRP_Nidogen"/>
</dbReference>
<gene>
    <name evidence="2" type="ORF">P7K49_039375</name>
</gene>
<accession>A0ABQ9TC66</accession>
<dbReference type="PANTHER" id="PTHR46513:SF13">
    <property type="entry name" value="EGF-LIKE DOMAIN-CONTAINING PROTEIN"/>
    <property type="match status" value="1"/>
</dbReference>
<dbReference type="PANTHER" id="PTHR46513">
    <property type="entry name" value="VITELLOGENIN RECEPTOR-LIKE PROTEIN-RELATED-RELATED"/>
    <property type="match status" value="1"/>
</dbReference>
<dbReference type="Pfam" id="PF00058">
    <property type="entry name" value="Ldl_recept_b"/>
    <property type="match status" value="1"/>
</dbReference>
<dbReference type="InterPro" id="IPR000033">
    <property type="entry name" value="LDLR_classB_rpt"/>
</dbReference>
<evidence type="ECO:0000313" key="3">
    <source>
        <dbReference type="Proteomes" id="UP001266305"/>
    </source>
</evidence>